<feature type="transmembrane region" description="Helical" evidence="1">
    <location>
        <begin position="12"/>
        <end position="34"/>
    </location>
</feature>
<protein>
    <submittedName>
        <fullName evidence="2">Uncharacterized protein</fullName>
    </submittedName>
</protein>
<organism evidence="2">
    <name type="scientific">viral metagenome</name>
    <dbReference type="NCBI Taxonomy" id="1070528"/>
    <lineage>
        <taxon>unclassified sequences</taxon>
        <taxon>metagenomes</taxon>
        <taxon>organismal metagenomes</taxon>
    </lineage>
</organism>
<keyword evidence="1" id="KW-0472">Membrane</keyword>
<dbReference type="EMBL" id="MN739858">
    <property type="protein sequence ID" value="QHT74733.1"/>
    <property type="molecule type" value="Genomic_DNA"/>
</dbReference>
<name>A0A6C0H3W1_9ZZZZ</name>
<proteinExistence type="predicted"/>
<reference evidence="2" key="1">
    <citation type="journal article" date="2020" name="Nature">
        <title>Giant virus diversity and host interactions through global metagenomics.</title>
        <authorList>
            <person name="Schulz F."/>
            <person name="Roux S."/>
            <person name="Paez-Espino D."/>
            <person name="Jungbluth S."/>
            <person name="Walsh D.A."/>
            <person name="Denef V.J."/>
            <person name="McMahon K.D."/>
            <person name="Konstantinidis K.T."/>
            <person name="Eloe-Fadrosh E.A."/>
            <person name="Kyrpides N.C."/>
            <person name="Woyke T."/>
        </authorList>
    </citation>
    <scope>NUCLEOTIDE SEQUENCE</scope>
    <source>
        <strain evidence="2">GVMAG-M-3300023179-62</strain>
    </source>
</reference>
<accession>A0A6C0H3W1</accession>
<sequence length="80" mass="8733">MICEKPLSEQDKWVVSFIASIIFLLIASPFMFRLTGAVFSKLGLETEDDGCPNLIGLLIHAAVFALLIRASMVIPIPGRS</sequence>
<feature type="transmembrane region" description="Helical" evidence="1">
    <location>
        <begin position="54"/>
        <end position="76"/>
    </location>
</feature>
<evidence type="ECO:0000313" key="2">
    <source>
        <dbReference type="EMBL" id="QHT74733.1"/>
    </source>
</evidence>
<dbReference type="AlphaFoldDB" id="A0A6C0H3W1"/>
<evidence type="ECO:0000256" key="1">
    <source>
        <dbReference type="SAM" id="Phobius"/>
    </source>
</evidence>
<keyword evidence="1" id="KW-1133">Transmembrane helix</keyword>
<keyword evidence="1" id="KW-0812">Transmembrane</keyword>